<dbReference type="InterPro" id="IPR009325">
    <property type="entry name" value="DUF983"/>
</dbReference>
<evidence type="ECO:0000313" key="2">
    <source>
        <dbReference type="EMBL" id="KKN35686.1"/>
    </source>
</evidence>
<proteinExistence type="predicted"/>
<organism evidence="2">
    <name type="scientific">marine sediment metagenome</name>
    <dbReference type="NCBI Taxonomy" id="412755"/>
    <lineage>
        <taxon>unclassified sequences</taxon>
        <taxon>metagenomes</taxon>
        <taxon>ecological metagenomes</taxon>
    </lineage>
</organism>
<dbReference type="AlphaFoldDB" id="A0A0F9SFC6"/>
<feature type="transmembrane region" description="Helical" evidence="1">
    <location>
        <begin position="87"/>
        <end position="109"/>
    </location>
</feature>
<keyword evidence="1" id="KW-0472">Membrane</keyword>
<feature type="transmembrane region" description="Helical" evidence="1">
    <location>
        <begin position="115"/>
        <end position="136"/>
    </location>
</feature>
<dbReference type="Pfam" id="PF06170">
    <property type="entry name" value="DUF983"/>
    <property type="match status" value="1"/>
</dbReference>
<gene>
    <name evidence="2" type="ORF">LCGC14_0781140</name>
</gene>
<accession>A0A0F9SFC6</accession>
<evidence type="ECO:0000256" key="1">
    <source>
        <dbReference type="SAM" id="Phobius"/>
    </source>
</evidence>
<comment type="caution">
    <text evidence="2">The sequence shown here is derived from an EMBL/GenBank/DDBJ whole genome shotgun (WGS) entry which is preliminary data.</text>
</comment>
<sequence>MNTNERGFAVVHDGTERKFLASLRKTIGSLQKGTLLYSILKLKCPRCRTGDLFINPGLFVFSRILDMPDRCPHCNQDFKFEPGYYTAALWISYPILLLLFVPLTILGFTLADFSFFFKLVYPVLILISLFLQIPLMRMARAILLAMTIDYAIKS</sequence>
<keyword evidence="1" id="KW-0812">Transmembrane</keyword>
<protein>
    <recommendedName>
        <fullName evidence="3">DUF983 domain-containing protein</fullName>
    </recommendedName>
</protein>
<evidence type="ECO:0008006" key="3">
    <source>
        <dbReference type="Google" id="ProtNLM"/>
    </source>
</evidence>
<dbReference type="EMBL" id="LAZR01002020">
    <property type="protein sequence ID" value="KKN35686.1"/>
    <property type="molecule type" value="Genomic_DNA"/>
</dbReference>
<name>A0A0F9SFC6_9ZZZZ</name>
<keyword evidence="1" id="KW-1133">Transmembrane helix</keyword>
<reference evidence="2" key="1">
    <citation type="journal article" date="2015" name="Nature">
        <title>Complex archaea that bridge the gap between prokaryotes and eukaryotes.</title>
        <authorList>
            <person name="Spang A."/>
            <person name="Saw J.H."/>
            <person name="Jorgensen S.L."/>
            <person name="Zaremba-Niedzwiedzka K."/>
            <person name="Martijn J."/>
            <person name="Lind A.E."/>
            <person name="van Eijk R."/>
            <person name="Schleper C."/>
            <person name="Guy L."/>
            <person name="Ettema T.J."/>
        </authorList>
    </citation>
    <scope>NUCLEOTIDE SEQUENCE</scope>
</reference>